<dbReference type="PRINTS" id="PR00420">
    <property type="entry name" value="RNGMNOXGNASE"/>
</dbReference>
<evidence type="ECO:0000313" key="2">
    <source>
        <dbReference type="EMBL" id="URJ27478.1"/>
    </source>
</evidence>
<dbReference type="InterPro" id="IPR036188">
    <property type="entry name" value="FAD/NAD-bd_sf"/>
</dbReference>
<accession>A0AAE9I6R9</accession>
<feature type="domain" description="FAD-binding" evidence="1">
    <location>
        <begin position="150"/>
        <end position="322"/>
    </location>
</feature>
<dbReference type="KEGG" id="bhb:M9394_02915"/>
<evidence type="ECO:0000259" key="1">
    <source>
        <dbReference type="Pfam" id="PF01494"/>
    </source>
</evidence>
<dbReference type="Proteomes" id="UP001056323">
    <property type="component" value="Chromosome"/>
</dbReference>
<gene>
    <name evidence="2" type="ORF">M9394_02915</name>
</gene>
<evidence type="ECO:0000313" key="3">
    <source>
        <dbReference type="Proteomes" id="UP001056323"/>
    </source>
</evidence>
<dbReference type="PANTHER" id="PTHR43876">
    <property type="entry name" value="UBIQUINONE BIOSYNTHESIS MONOOXYGENASE COQ6, MITOCHONDRIAL"/>
    <property type="match status" value="1"/>
</dbReference>
<proteinExistence type="predicted"/>
<name>A0AAE9I6R9_9ENTR</name>
<sequence length="407" mass="47684">MDSFDLLIVNQGISGLALACGLGDCFRIAIIEHKTHFHMYEADQWDLETSLVNITSMRILQYLKIWHQNISHFSVLLHKLEIIKKNSISKIVFDSGYLGYLELGYVINKCYIYQALVDRARQLNNIIFIDSYVPKAINYHEDAAFITITNNYTFKAKLVIGADGINSWVRNTANISLIFKDTKYYGFTTIIHTEKTHNNTLRCIIHNDGLVILLPLKNVHLSVVFWLLPPHTAKKYLYVSASDQSINYALIKICNILGYCVTCDNKDSNILLLRMQYAHNFTNHRLVLLGKAAYTMCPLFFQNINSELIDAAVLLHHLQNLKENNQDIGHYTYLKYYERNRKYRIIKDSMNIPYIYMFLHDKNHFLKYIQYFIFYLINTVPNLKIHILHRIMGLNNIPEWLLRDHYD</sequence>
<dbReference type="Gene3D" id="3.50.50.60">
    <property type="entry name" value="FAD/NAD(P)-binding domain"/>
    <property type="match status" value="2"/>
</dbReference>
<dbReference type="RefSeq" id="WP_250249941.1">
    <property type="nucleotide sequence ID" value="NZ_CP097751.1"/>
</dbReference>
<dbReference type="GO" id="GO:0071949">
    <property type="term" value="F:FAD binding"/>
    <property type="evidence" value="ECO:0007669"/>
    <property type="project" value="InterPro"/>
</dbReference>
<keyword evidence="2" id="KW-0560">Oxidoreductase</keyword>
<keyword evidence="2" id="KW-0503">Monooxygenase</keyword>
<dbReference type="PANTHER" id="PTHR43876:SF7">
    <property type="entry name" value="UBIQUINONE BIOSYNTHESIS MONOOXYGENASE COQ6, MITOCHONDRIAL"/>
    <property type="match status" value="1"/>
</dbReference>
<organism evidence="2 3">
    <name type="scientific">Candidatus Blochmanniella camponoti</name>
    <dbReference type="NCBI Taxonomy" id="108080"/>
    <lineage>
        <taxon>Bacteria</taxon>
        <taxon>Pseudomonadati</taxon>
        <taxon>Pseudomonadota</taxon>
        <taxon>Gammaproteobacteria</taxon>
        <taxon>Enterobacterales</taxon>
        <taxon>Enterobacteriaceae</taxon>
        <taxon>ant endosymbionts</taxon>
        <taxon>Candidatus Blochmanniella</taxon>
    </lineage>
</organism>
<dbReference type="EMBL" id="CP097751">
    <property type="protein sequence ID" value="URJ27478.1"/>
    <property type="molecule type" value="Genomic_DNA"/>
</dbReference>
<dbReference type="InterPro" id="IPR002938">
    <property type="entry name" value="FAD-bd"/>
</dbReference>
<dbReference type="SUPFAM" id="SSF51905">
    <property type="entry name" value="FAD/NAD(P)-binding domain"/>
    <property type="match status" value="1"/>
</dbReference>
<reference evidence="2" key="1">
    <citation type="submission" date="2022-05" db="EMBL/GenBank/DDBJ databases">
        <title>Impact of host demography and evolutionary history on endosymbiont molecular evolution: a test in carpenter ants (Genus Camponotus) and their Blochmannia endosymbionts.</title>
        <authorList>
            <person name="Manthey J.D."/>
            <person name="Giron J.C."/>
            <person name="Hruska J.P."/>
        </authorList>
    </citation>
    <scope>NUCLEOTIDE SEQUENCE</scope>
    <source>
        <strain evidence="2">C-049</strain>
    </source>
</reference>
<dbReference type="Pfam" id="PF01494">
    <property type="entry name" value="FAD_binding_3"/>
    <property type="match status" value="1"/>
</dbReference>
<protein>
    <submittedName>
        <fullName evidence="2">FAD-dependent monooxygenase</fullName>
    </submittedName>
</protein>
<dbReference type="GO" id="GO:0019168">
    <property type="term" value="F:2-polyprenylphenol 6-hydroxylase activity"/>
    <property type="evidence" value="ECO:0007669"/>
    <property type="project" value="TreeGrafter"/>
</dbReference>
<dbReference type="AlphaFoldDB" id="A0AAE9I6R9"/>
<dbReference type="InterPro" id="IPR051205">
    <property type="entry name" value="UbiH/COQ6_monooxygenase"/>
</dbReference>